<evidence type="ECO:0000256" key="8">
    <source>
        <dbReference type="RuleBase" id="RU000417"/>
    </source>
</evidence>
<dbReference type="GO" id="GO:0044027">
    <property type="term" value="P:negative regulation of gene expression via chromosomal CpG island methylation"/>
    <property type="evidence" value="ECO:0007669"/>
    <property type="project" value="TreeGrafter"/>
</dbReference>
<dbReference type="AlphaFoldDB" id="A0A2T7BLR1"/>
<dbReference type="GO" id="GO:0009307">
    <property type="term" value="P:DNA restriction-modification system"/>
    <property type="evidence" value="ECO:0007669"/>
    <property type="project" value="UniProtKB-KW"/>
</dbReference>
<evidence type="ECO:0000256" key="1">
    <source>
        <dbReference type="ARBA" id="ARBA00022603"/>
    </source>
</evidence>
<comment type="catalytic activity">
    <reaction evidence="5 8">
        <text>a 2'-deoxycytidine in DNA + S-adenosyl-L-methionine = a 5-methyl-2'-deoxycytidine in DNA + S-adenosyl-L-homocysteine + H(+)</text>
        <dbReference type="Rhea" id="RHEA:13681"/>
        <dbReference type="Rhea" id="RHEA-COMP:11369"/>
        <dbReference type="Rhea" id="RHEA-COMP:11370"/>
        <dbReference type="ChEBI" id="CHEBI:15378"/>
        <dbReference type="ChEBI" id="CHEBI:57856"/>
        <dbReference type="ChEBI" id="CHEBI:59789"/>
        <dbReference type="ChEBI" id="CHEBI:85452"/>
        <dbReference type="ChEBI" id="CHEBI:85454"/>
        <dbReference type="EC" id="2.1.1.37"/>
    </reaction>
</comment>
<feature type="active site" evidence="6">
    <location>
        <position position="72"/>
    </location>
</feature>
<sequence length="305" mass="33606">MRHGSLFSGLGGFDLAAASQGWDNCFQVEKDPFCLTVLRKHFPTVPKHTDILTFNPEPYVNAIDVISGGFPCQPFSVAGQRKGTADDRYLWPAMLRVICAISPRWVVAENVHGLLSLDRGMVFEQVLSDLEAAGYEVQSVVLPAAGVGAPHIRNRVFIIAHTAAPGHRSGAGTAATGKGATRQKRKGLFRTPFEDGYAGHAAYANRHRLQRDRESAGPYQERRKVKGRHTPKFARADWRTWPTQPPVCGRDDGLSHQLDGISFSAWRQKSIQALGGAVVPELPFQIFRSIDNWEKSTASKIPSPR</sequence>
<dbReference type="RefSeq" id="WP_108685257.1">
    <property type="nucleotide sequence ID" value="NZ_QCYK01000001.1"/>
</dbReference>
<organism evidence="10 11">
    <name type="scientific">Chitinophaga parva</name>
    <dbReference type="NCBI Taxonomy" id="2169414"/>
    <lineage>
        <taxon>Bacteria</taxon>
        <taxon>Pseudomonadati</taxon>
        <taxon>Bacteroidota</taxon>
        <taxon>Chitinophagia</taxon>
        <taxon>Chitinophagales</taxon>
        <taxon>Chitinophagaceae</taxon>
        <taxon>Chitinophaga</taxon>
    </lineage>
</organism>
<reference evidence="10 11" key="1">
    <citation type="submission" date="2018-04" db="EMBL/GenBank/DDBJ databases">
        <title>Chitinophaga fuyangensis sp. nov., isolated from soil in a chemical factory.</title>
        <authorList>
            <person name="Chen K."/>
        </authorList>
    </citation>
    <scope>NUCLEOTIDE SEQUENCE [LARGE SCALE GENOMIC DNA]</scope>
    <source>
        <strain evidence="10 11">LY-1</strain>
    </source>
</reference>
<dbReference type="PROSITE" id="PS51679">
    <property type="entry name" value="SAM_MT_C5"/>
    <property type="match status" value="1"/>
</dbReference>
<accession>A0A2T7BLR1</accession>
<evidence type="ECO:0000256" key="4">
    <source>
        <dbReference type="ARBA" id="ARBA00022747"/>
    </source>
</evidence>
<keyword evidence="1 6" id="KW-0489">Methyltransferase</keyword>
<dbReference type="OrthoDB" id="32195at2"/>
<evidence type="ECO:0000256" key="5">
    <source>
        <dbReference type="ARBA" id="ARBA00047422"/>
    </source>
</evidence>
<gene>
    <name evidence="10" type="ORF">DCC81_03805</name>
</gene>
<dbReference type="PANTHER" id="PTHR10629:SF52">
    <property type="entry name" value="DNA (CYTOSINE-5)-METHYLTRANSFERASE 1"/>
    <property type="match status" value="1"/>
</dbReference>
<dbReference type="GO" id="GO:0003677">
    <property type="term" value="F:DNA binding"/>
    <property type="evidence" value="ECO:0007669"/>
    <property type="project" value="TreeGrafter"/>
</dbReference>
<keyword evidence="3 6" id="KW-0949">S-adenosyl-L-methionine</keyword>
<dbReference type="Proteomes" id="UP000244450">
    <property type="component" value="Unassembled WGS sequence"/>
</dbReference>
<dbReference type="PANTHER" id="PTHR10629">
    <property type="entry name" value="CYTOSINE-SPECIFIC METHYLTRANSFERASE"/>
    <property type="match status" value="1"/>
</dbReference>
<evidence type="ECO:0000256" key="6">
    <source>
        <dbReference type="PROSITE-ProRule" id="PRU01016"/>
    </source>
</evidence>
<keyword evidence="11" id="KW-1185">Reference proteome</keyword>
<evidence type="ECO:0000313" key="11">
    <source>
        <dbReference type="Proteomes" id="UP000244450"/>
    </source>
</evidence>
<comment type="caution">
    <text evidence="10">The sequence shown here is derived from an EMBL/GenBank/DDBJ whole genome shotgun (WGS) entry which is preliminary data.</text>
</comment>
<dbReference type="NCBIfam" id="TIGR00675">
    <property type="entry name" value="dcm"/>
    <property type="match status" value="1"/>
</dbReference>
<keyword evidence="4" id="KW-0680">Restriction system</keyword>
<name>A0A2T7BLR1_9BACT</name>
<dbReference type="InterPro" id="IPR001525">
    <property type="entry name" value="C5_MeTfrase"/>
</dbReference>
<dbReference type="InterPro" id="IPR018117">
    <property type="entry name" value="C5_DNA_meth_AS"/>
</dbReference>
<dbReference type="SUPFAM" id="SSF53335">
    <property type="entry name" value="S-adenosyl-L-methionine-dependent methyltransferases"/>
    <property type="match status" value="1"/>
</dbReference>
<dbReference type="InterPro" id="IPR029063">
    <property type="entry name" value="SAM-dependent_MTases_sf"/>
</dbReference>
<evidence type="ECO:0000256" key="2">
    <source>
        <dbReference type="ARBA" id="ARBA00022679"/>
    </source>
</evidence>
<evidence type="ECO:0000256" key="9">
    <source>
        <dbReference type="SAM" id="MobiDB-lite"/>
    </source>
</evidence>
<dbReference type="Gene3D" id="3.40.50.150">
    <property type="entry name" value="Vaccinia Virus protein VP39"/>
    <property type="match status" value="1"/>
</dbReference>
<dbReference type="Pfam" id="PF00145">
    <property type="entry name" value="DNA_methylase"/>
    <property type="match status" value="1"/>
</dbReference>
<dbReference type="EMBL" id="QCYK01000001">
    <property type="protein sequence ID" value="PUZ28618.1"/>
    <property type="molecule type" value="Genomic_DNA"/>
</dbReference>
<feature type="region of interest" description="Disordered" evidence="9">
    <location>
        <begin position="205"/>
        <end position="229"/>
    </location>
</feature>
<dbReference type="GO" id="GO:0003886">
    <property type="term" value="F:DNA (cytosine-5-)-methyltransferase activity"/>
    <property type="evidence" value="ECO:0007669"/>
    <property type="project" value="UniProtKB-EC"/>
</dbReference>
<dbReference type="PRINTS" id="PR00105">
    <property type="entry name" value="C5METTRFRASE"/>
</dbReference>
<evidence type="ECO:0000256" key="7">
    <source>
        <dbReference type="RuleBase" id="RU000416"/>
    </source>
</evidence>
<dbReference type="PROSITE" id="PS00094">
    <property type="entry name" value="C5_MTASE_1"/>
    <property type="match status" value="1"/>
</dbReference>
<proteinExistence type="inferred from homology"/>
<keyword evidence="2 6" id="KW-0808">Transferase</keyword>
<dbReference type="EC" id="2.1.1.37" evidence="8"/>
<evidence type="ECO:0000313" key="10">
    <source>
        <dbReference type="EMBL" id="PUZ28618.1"/>
    </source>
</evidence>
<evidence type="ECO:0000256" key="3">
    <source>
        <dbReference type="ARBA" id="ARBA00022691"/>
    </source>
</evidence>
<protein>
    <recommendedName>
        <fullName evidence="8">Cytosine-specific methyltransferase</fullName>
        <ecNumber evidence="8">2.1.1.37</ecNumber>
    </recommendedName>
</protein>
<comment type="similarity">
    <text evidence="6 7">Belongs to the class I-like SAM-binding methyltransferase superfamily. C5-methyltransferase family.</text>
</comment>
<dbReference type="GO" id="GO:0032259">
    <property type="term" value="P:methylation"/>
    <property type="evidence" value="ECO:0007669"/>
    <property type="project" value="UniProtKB-KW"/>
</dbReference>
<dbReference type="InterPro" id="IPR050390">
    <property type="entry name" value="C5-Methyltransferase"/>
</dbReference>